<dbReference type="EMBL" id="GBXM01027500">
    <property type="protein sequence ID" value="JAH81077.1"/>
    <property type="molecule type" value="Transcribed_RNA"/>
</dbReference>
<proteinExistence type="predicted"/>
<feature type="chain" id="PRO_5002433824" evidence="1">
    <location>
        <begin position="24"/>
        <end position="53"/>
    </location>
</feature>
<accession>A0A0E9VSR4</accession>
<feature type="signal peptide" evidence="1">
    <location>
        <begin position="1"/>
        <end position="23"/>
    </location>
</feature>
<name>A0A0E9VSR4_ANGAN</name>
<keyword evidence="1" id="KW-0732">Signal</keyword>
<dbReference type="AlphaFoldDB" id="A0A0E9VSR4"/>
<organism evidence="2">
    <name type="scientific">Anguilla anguilla</name>
    <name type="common">European freshwater eel</name>
    <name type="synonym">Muraena anguilla</name>
    <dbReference type="NCBI Taxonomy" id="7936"/>
    <lineage>
        <taxon>Eukaryota</taxon>
        <taxon>Metazoa</taxon>
        <taxon>Chordata</taxon>
        <taxon>Craniata</taxon>
        <taxon>Vertebrata</taxon>
        <taxon>Euteleostomi</taxon>
        <taxon>Actinopterygii</taxon>
        <taxon>Neopterygii</taxon>
        <taxon>Teleostei</taxon>
        <taxon>Anguilliformes</taxon>
        <taxon>Anguillidae</taxon>
        <taxon>Anguilla</taxon>
    </lineage>
</organism>
<evidence type="ECO:0000313" key="2">
    <source>
        <dbReference type="EMBL" id="JAH81077.1"/>
    </source>
</evidence>
<reference evidence="2" key="2">
    <citation type="journal article" date="2015" name="Fish Shellfish Immunol.">
        <title>Early steps in the European eel (Anguilla anguilla)-Vibrio vulnificus interaction in the gills: Role of the RtxA13 toxin.</title>
        <authorList>
            <person name="Callol A."/>
            <person name="Pajuelo D."/>
            <person name="Ebbesson L."/>
            <person name="Teles M."/>
            <person name="MacKenzie S."/>
            <person name="Amaro C."/>
        </authorList>
    </citation>
    <scope>NUCLEOTIDE SEQUENCE</scope>
</reference>
<evidence type="ECO:0000256" key="1">
    <source>
        <dbReference type="SAM" id="SignalP"/>
    </source>
</evidence>
<protein>
    <submittedName>
        <fullName evidence="2">Uncharacterized protein</fullName>
    </submittedName>
</protein>
<sequence length="53" mass="6100">MGNLTTMVLLNFLKILILEQLQCFMLSRPQTKDLVVKTVPHHSCPHPLLRTET</sequence>
<reference evidence="2" key="1">
    <citation type="submission" date="2014-11" db="EMBL/GenBank/DDBJ databases">
        <authorList>
            <person name="Amaro Gonzalez C."/>
        </authorList>
    </citation>
    <scope>NUCLEOTIDE SEQUENCE</scope>
</reference>